<evidence type="ECO:0000313" key="1">
    <source>
        <dbReference type="EMBL" id="QHU06476.1"/>
    </source>
</evidence>
<accession>A0A6C0JNV7</accession>
<evidence type="ECO:0008006" key="2">
    <source>
        <dbReference type="Google" id="ProtNLM"/>
    </source>
</evidence>
<name>A0A6C0JNV7_9ZZZZ</name>
<dbReference type="AlphaFoldDB" id="A0A6C0JNV7"/>
<dbReference type="InterPro" id="IPR011009">
    <property type="entry name" value="Kinase-like_dom_sf"/>
</dbReference>
<reference evidence="1" key="1">
    <citation type="journal article" date="2020" name="Nature">
        <title>Giant virus diversity and host interactions through global metagenomics.</title>
        <authorList>
            <person name="Schulz F."/>
            <person name="Roux S."/>
            <person name="Paez-Espino D."/>
            <person name="Jungbluth S."/>
            <person name="Walsh D.A."/>
            <person name="Denef V.J."/>
            <person name="McMahon K.D."/>
            <person name="Konstantinidis K.T."/>
            <person name="Eloe-Fadrosh E.A."/>
            <person name="Kyrpides N.C."/>
            <person name="Woyke T."/>
        </authorList>
    </citation>
    <scope>NUCLEOTIDE SEQUENCE</scope>
    <source>
        <strain evidence="1">GVMAG-S-1035315-10</strain>
    </source>
</reference>
<organism evidence="1">
    <name type="scientific">viral metagenome</name>
    <dbReference type="NCBI Taxonomy" id="1070528"/>
    <lineage>
        <taxon>unclassified sequences</taxon>
        <taxon>metagenomes</taxon>
        <taxon>organismal metagenomes</taxon>
    </lineage>
</organism>
<sequence>MAKRKQTSNGELRHSPIPLTIHKYACLESSLAHWNIQNIQPYFPPIEKLFKSSHLESLHMYGIKFTDEISSILEESKIRTASGAIVDIHRKTTMLVSPYKWMRGEYGATLGLPSSSEQASSAMEKIQNPNNAAYVGAIISSVLSQSGCQHFPKVYGVFTGTTKKHTIDISDDYGELCDRPWFSQNIGKMFDIKLSDEIQDTSDFKHTRTTRVAIQLGETADLGEVQELTVDTVDAEMADMTRVIQEDAEMDDDSSDSSSVSTSYIFGVRSCSCKEEDSDDSDEDDESYEPFAWATFKDVPVQITIMEKCEGTLYQLMMLNPESEKHLAWISQVTFALAYAQRNFGMTHNDLHANNVMYVSTTTEFYYYNCGGVLYRVPTYGYTIKIIDFERGIASVKITGMKEPKLFISDHFCLEEEAGGQYNYADYYVSKYPEIKPSASFDLVRLATSLYWDIFPEPEPNNLLFKLFKKWLTLEDGNSILFGKINEKHDRFHGFHLYKAIARFCKDNAVPRKEIASLKEVYGVESTGNNPVTMID</sequence>
<protein>
    <recommendedName>
        <fullName evidence="2">Protein kinase domain-containing protein</fullName>
    </recommendedName>
</protein>
<dbReference type="Gene3D" id="1.10.510.10">
    <property type="entry name" value="Transferase(Phosphotransferase) domain 1"/>
    <property type="match status" value="1"/>
</dbReference>
<proteinExistence type="predicted"/>
<dbReference type="EMBL" id="MN740656">
    <property type="protein sequence ID" value="QHU06476.1"/>
    <property type="molecule type" value="Genomic_DNA"/>
</dbReference>
<dbReference type="SUPFAM" id="SSF56112">
    <property type="entry name" value="Protein kinase-like (PK-like)"/>
    <property type="match status" value="1"/>
</dbReference>